<dbReference type="PANTHER" id="PTHR43649:SF33">
    <property type="entry name" value="POLYGALACTURONAN_RHAMNOGALACTURONAN-BINDING PROTEIN YTCQ"/>
    <property type="match status" value="1"/>
</dbReference>
<dbReference type="Proteomes" id="UP000469943">
    <property type="component" value="Unassembled WGS sequence"/>
</dbReference>
<proteinExistence type="predicted"/>
<gene>
    <name evidence="3" type="ORF">GFD24_06855</name>
</gene>
<keyword evidence="1" id="KW-0732">Signal</keyword>
<dbReference type="GO" id="GO:0005509">
    <property type="term" value="F:calcium ion binding"/>
    <property type="evidence" value="ECO:0007669"/>
    <property type="project" value="InterPro"/>
</dbReference>
<organism evidence="3 4">
    <name type="scientific">Bifidobacterium ramosum</name>
    <dbReference type="NCBI Taxonomy" id="1798158"/>
    <lineage>
        <taxon>Bacteria</taxon>
        <taxon>Bacillati</taxon>
        <taxon>Actinomycetota</taxon>
        <taxon>Actinomycetes</taxon>
        <taxon>Bifidobacteriales</taxon>
        <taxon>Bifidobacteriaceae</taxon>
        <taxon>Bifidobacterium</taxon>
    </lineage>
</organism>
<accession>A0A7K3TE14</accession>
<reference evidence="3 4" key="1">
    <citation type="submission" date="2019-10" db="EMBL/GenBank/DDBJ databases">
        <title>Bifidobacterium from non-human primates.</title>
        <authorList>
            <person name="Modesto M."/>
        </authorList>
    </citation>
    <scope>NUCLEOTIDE SEQUENCE [LARGE SCALE GENOMIC DNA]</scope>
    <source>
        <strain evidence="3 4">TREM</strain>
    </source>
</reference>
<comment type="caution">
    <text evidence="3">The sequence shown here is derived from an EMBL/GenBank/DDBJ whole genome shotgun (WGS) entry which is preliminary data.</text>
</comment>
<evidence type="ECO:0000313" key="3">
    <source>
        <dbReference type="EMBL" id="NEG71923.1"/>
    </source>
</evidence>
<dbReference type="PANTHER" id="PTHR43649">
    <property type="entry name" value="ARABINOSE-BINDING PROTEIN-RELATED"/>
    <property type="match status" value="1"/>
</dbReference>
<evidence type="ECO:0000313" key="4">
    <source>
        <dbReference type="Proteomes" id="UP000469943"/>
    </source>
</evidence>
<protein>
    <submittedName>
        <fullName evidence="3">Extracellular solute-binding protein</fullName>
    </submittedName>
</protein>
<dbReference type="Gene3D" id="3.40.190.10">
    <property type="entry name" value="Periplasmic binding protein-like II"/>
    <property type="match status" value="2"/>
</dbReference>
<dbReference type="PROSITE" id="PS50222">
    <property type="entry name" value="EF_HAND_2"/>
    <property type="match status" value="1"/>
</dbReference>
<name>A0A7K3TE14_9BIFI</name>
<feature type="domain" description="EF-hand" evidence="2">
    <location>
        <begin position="244"/>
        <end position="277"/>
    </location>
</feature>
<dbReference type="InterPro" id="IPR050490">
    <property type="entry name" value="Bact_solute-bd_prot1"/>
</dbReference>
<dbReference type="SUPFAM" id="SSF53850">
    <property type="entry name" value="Periplasmic binding protein-like II"/>
    <property type="match status" value="1"/>
</dbReference>
<sequence length="595" mass="65614">MICQTLIYALYWLALTPRRGEPIIELLSGTVFFLFLPRRAGTQSHRCAMNAHKKGNKMSNKGVAKKAMAAIAAVGAMSMILAGCGSDSADKKQVDKDGKPLVKVMFQNATNQDVKTMTWTKDLEKACGCTIEWSQVSDAQWTQQKSATLSAGNPADVTIRGYHPADAQKYQFFEDLSDDLDKMPNVEAFFKEQPMAKGMVTTPDGKIYTLPRYSGKNYKTSGQHLFINKTWLDKLGLQVPKTWDELFKVMDAFKTQDPNGNGQADEIPYAMRNMGSDIGWWSPLLFLNSTGISTQFNNSPSRFGAYVENGKVKNYLVSDQLRETVEFLHTMIEKGYSPKDSLTQDSSKYYASLTGSSDGKTATVGLAITNEPNAFGADLRDQYEAIEWPASADGVTAAADHSQDEGAFEDYGVAVSADAPNKDAIYKLINAMYDGKDNSIQQRFGAFGEWVTKDGDNTYTVNSKFFNLGANDKSPAFADRFAGWIPDSVTINGDEAAARLKKADDVYAKALEAVGKDYFPITLLPSDADSTTLSNNSATYLTAAMPQIAKFIQNGGADDDATWDAYVKGLQPLGLDENNQLWQKWYEDAWKKIDE</sequence>
<dbReference type="OrthoDB" id="3225049at2"/>
<evidence type="ECO:0000259" key="2">
    <source>
        <dbReference type="PROSITE" id="PS50222"/>
    </source>
</evidence>
<dbReference type="InterPro" id="IPR002048">
    <property type="entry name" value="EF_hand_dom"/>
</dbReference>
<dbReference type="EMBL" id="WHZX01000004">
    <property type="protein sequence ID" value="NEG71923.1"/>
    <property type="molecule type" value="Genomic_DNA"/>
</dbReference>
<dbReference type="AlphaFoldDB" id="A0A7K3TE14"/>
<evidence type="ECO:0000256" key="1">
    <source>
        <dbReference type="ARBA" id="ARBA00022729"/>
    </source>
</evidence>